<proteinExistence type="predicted"/>
<organism evidence="1 2">
    <name type="scientific">Penicillium brevicompactum</name>
    <dbReference type="NCBI Taxonomy" id="5074"/>
    <lineage>
        <taxon>Eukaryota</taxon>
        <taxon>Fungi</taxon>
        <taxon>Dikarya</taxon>
        <taxon>Ascomycota</taxon>
        <taxon>Pezizomycotina</taxon>
        <taxon>Eurotiomycetes</taxon>
        <taxon>Eurotiomycetidae</taxon>
        <taxon>Eurotiales</taxon>
        <taxon>Aspergillaceae</taxon>
        <taxon>Penicillium</taxon>
    </lineage>
</organism>
<keyword evidence="2" id="KW-1185">Reference proteome</keyword>
<reference evidence="1" key="1">
    <citation type="submission" date="2022-12" db="EMBL/GenBank/DDBJ databases">
        <authorList>
            <person name="Petersen C."/>
        </authorList>
    </citation>
    <scope>NUCLEOTIDE SEQUENCE</scope>
    <source>
        <strain evidence="1">IBT 35675</strain>
    </source>
</reference>
<protein>
    <submittedName>
        <fullName evidence="1">Uncharacterized protein</fullName>
    </submittedName>
</protein>
<sequence>MDPFELLPPELIVQILLSTADFVGIESLLTVSPRVYAVFYERPSRSFQSVLEANSIASEDVVQRTIREVWLLHGPSFDEYLKFTDGVHGQLETDTRAYTHDTTVPKMMQISAQIQRLACLCLSTMRQNFVNAIGCTGVGSLQGPVRAQYAGRDFSWVEEANVFWILWHLRHYSDLHTRGSHENWPASSAERFAEYRERNSLHMYHAEMISVVSAILNDLGLNPIYSYPGLRECEESPEASWGYPVQTPLPRFHSFELEDTHITIWPPQPKPEDVDHHAFAFNFES</sequence>
<gene>
    <name evidence="1" type="ORF">N7541_006800</name>
</gene>
<comment type="caution">
    <text evidence="1">The sequence shown here is derived from an EMBL/GenBank/DDBJ whole genome shotgun (WGS) entry which is preliminary data.</text>
</comment>
<dbReference type="AlphaFoldDB" id="A0A9W9UTK9"/>
<name>A0A9W9UTK9_PENBR</name>
<reference evidence="1" key="2">
    <citation type="journal article" date="2023" name="IMA Fungus">
        <title>Comparative genomic study of the Penicillium genus elucidates a diverse pangenome and 15 lateral gene transfer events.</title>
        <authorList>
            <person name="Petersen C."/>
            <person name="Sorensen T."/>
            <person name="Nielsen M.R."/>
            <person name="Sondergaard T.E."/>
            <person name="Sorensen J.L."/>
            <person name="Fitzpatrick D.A."/>
            <person name="Frisvad J.C."/>
            <person name="Nielsen K.L."/>
        </authorList>
    </citation>
    <scope>NUCLEOTIDE SEQUENCE</scope>
    <source>
        <strain evidence="1">IBT 35675</strain>
    </source>
</reference>
<dbReference type="EMBL" id="JAPZBR010000005">
    <property type="protein sequence ID" value="KAJ5354236.1"/>
    <property type="molecule type" value="Genomic_DNA"/>
</dbReference>
<accession>A0A9W9UTK9</accession>
<evidence type="ECO:0000313" key="2">
    <source>
        <dbReference type="Proteomes" id="UP001148299"/>
    </source>
</evidence>
<dbReference type="Proteomes" id="UP001148299">
    <property type="component" value="Unassembled WGS sequence"/>
</dbReference>
<evidence type="ECO:0000313" key="1">
    <source>
        <dbReference type="EMBL" id="KAJ5354236.1"/>
    </source>
</evidence>